<feature type="compositionally biased region" description="Low complexity" evidence="1">
    <location>
        <begin position="400"/>
        <end position="416"/>
    </location>
</feature>
<dbReference type="RefSeq" id="XP_068354035.1">
    <property type="nucleotide sequence ID" value="XM_068508435.1"/>
</dbReference>
<feature type="compositionally biased region" description="Polar residues" evidence="1">
    <location>
        <begin position="389"/>
        <end position="399"/>
    </location>
</feature>
<sequence length="518" mass="59276">MIDSQTTFDIIPRPNSPTSMLSILAEKANTHKIRIQKETDNFDNYQTSSNLSAENSNKSSPVSSIIESSRKEPQQGSTQNLKYDEIPEQLRQYVTEEVWESYYPARRESFVKMFQNPNSFFYRNRPPGDPQIFGAFTSQEEELFIQRINYFRNDLKIYDRLWGLFAVPFKGRLGYQCMNFYRHLIDIGVLKKCKPKADGMRRSRGTVAPEVIKQLEQEAFAFIKECLLRDKPITEPQLRYDRKSASTNSNKSSEISASSRSGTAADSEIEHANDGNEETNDFPISPSSTDTSENLVTKTASKTVPKNSIKKPSKALQEILQLLPTDVQTHSKKLASNKILVENTNCIYQSNIYVEGDKNKQIESKNPEPFSPPDNPISVKKPKSSPISQTSKISPISKASQISKTSQNKQNSQSIKDSNKRLLKIIQKNSKKSKTSKRVRKTITDIHFAPDPITDKPMENPYLDPYAGVVMEKSTWRDFFNRKVTSSYDIYVKKFKDLLPVTPEVFEEYRNQIVNMYI</sequence>
<protein>
    <recommendedName>
        <fullName evidence="4">Myb-like domain-containing protein</fullName>
    </recommendedName>
</protein>
<keyword evidence="3" id="KW-1185">Reference proteome</keyword>
<feature type="compositionally biased region" description="Low complexity" evidence="1">
    <location>
        <begin position="376"/>
        <end position="388"/>
    </location>
</feature>
<proteinExistence type="predicted"/>
<evidence type="ECO:0000313" key="3">
    <source>
        <dbReference type="Proteomes" id="UP000179807"/>
    </source>
</evidence>
<feature type="region of interest" description="Disordered" evidence="1">
    <location>
        <begin position="238"/>
        <end position="311"/>
    </location>
</feature>
<organism evidence="2 3">
    <name type="scientific">Tritrichomonas foetus</name>
    <dbReference type="NCBI Taxonomy" id="1144522"/>
    <lineage>
        <taxon>Eukaryota</taxon>
        <taxon>Metamonada</taxon>
        <taxon>Parabasalia</taxon>
        <taxon>Tritrichomonadida</taxon>
        <taxon>Tritrichomonadidae</taxon>
        <taxon>Tritrichomonas</taxon>
    </lineage>
</organism>
<dbReference type="AlphaFoldDB" id="A0A1J4JPE2"/>
<feature type="region of interest" description="Disordered" evidence="1">
    <location>
        <begin position="362"/>
        <end position="419"/>
    </location>
</feature>
<dbReference type="GeneID" id="94843139"/>
<feature type="compositionally biased region" description="Low complexity" evidence="1">
    <location>
        <begin position="52"/>
        <end position="67"/>
    </location>
</feature>
<feature type="compositionally biased region" description="Polar residues" evidence="1">
    <location>
        <begin position="42"/>
        <end position="51"/>
    </location>
</feature>
<evidence type="ECO:0000256" key="1">
    <source>
        <dbReference type="SAM" id="MobiDB-lite"/>
    </source>
</evidence>
<accession>A0A1J4JPE2</accession>
<dbReference type="OrthoDB" id="6781668at2759"/>
<comment type="caution">
    <text evidence="2">The sequence shown here is derived from an EMBL/GenBank/DDBJ whole genome shotgun (WGS) entry which is preliminary data.</text>
</comment>
<feature type="compositionally biased region" description="Low complexity" evidence="1">
    <location>
        <begin position="245"/>
        <end position="261"/>
    </location>
</feature>
<evidence type="ECO:0008006" key="4">
    <source>
        <dbReference type="Google" id="ProtNLM"/>
    </source>
</evidence>
<feature type="region of interest" description="Disordered" evidence="1">
    <location>
        <begin position="35"/>
        <end position="83"/>
    </location>
</feature>
<dbReference type="EMBL" id="MLAK01000934">
    <property type="protein sequence ID" value="OHT00899.1"/>
    <property type="molecule type" value="Genomic_DNA"/>
</dbReference>
<evidence type="ECO:0000313" key="2">
    <source>
        <dbReference type="EMBL" id="OHT00899.1"/>
    </source>
</evidence>
<name>A0A1J4JPE2_9EUKA</name>
<feature type="compositionally biased region" description="Polar residues" evidence="1">
    <location>
        <begin position="285"/>
        <end position="306"/>
    </location>
</feature>
<dbReference type="VEuPathDB" id="TrichDB:TRFO_32337"/>
<dbReference type="Proteomes" id="UP000179807">
    <property type="component" value="Unassembled WGS sequence"/>
</dbReference>
<gene>
    <name evidence="2" type="ORF">TRFO_32337</name>
</gene>
<reference evidence="2" key="1">
    <citation type="submission" date="2016-10" db="EMBL/GenBank/DDBJ databases">
        <authorList>
            <person name="Benchimol M."/>
            <person name="Almeida L.G."/>
            <person name="Vasconcelos A.T."/>
            <person name="Perreira-Neves A."/>
            <person name="Rosa I.A."/>
            <person name="Tasca T."/>
            <person name="Bogo M.R."/>
            <person name="de Souza W."/>
        </authorList>
    </citation>
    <scope>NUCLEOTIDE SEQUENCE [LARGE SCALE GENOMIC DNA]</scope>
    <source>
        <strain evidence="2">K</strain>
    </source>
</reference>